<evidence type="ECO:0000256" key="3">
    <source>
        <dbReference type="ARBA" id="ARBA00023118"/>
    </source>
</evidence>
<evidence type="ECO:0000256" key="2">
    <source>
        <dbReference type="ARBA" id="ARBA00023027"/>
    </source>
</evidence>
<accession>A0A4Q0I474</accession>
<dbReference type="Pfam" id="PF13289">
    <property type="entry name" value="SIR2_2"/>
    <property type="match status" value="1"/>
</dbReference>
<dbReference type="EC" id="3.2.2.5" evidence="4"/>
<dbReference type="AlphaFoldDB" id="A0A4Q0I474"/>
<comment type="catalytic activity">
    <reaction evidence="7">
        <text>NAD(+) + H2O = ADP-D-ribose + nicotinamide + H(+)</text>
        <dbReference type="Rhea" id="RHEA:16301"/>
        <dbReference type="ChEBI" id="CHEBI:15377"/>
        <dbReference type="ChEBI" id="CHEBI:15378"/>
        <dbReference type="ChEBI" id="CHEBI:17154"/>
        <dbReference type="ChEBI" id="CHEBI:57540"/>
        <dbReference type="ChEBI" id="CHEBI:57967"/>
        <dbReference type="EC" id="3.2.2.5"/>
    </reaction>
    <physiologicalReaction direction="left-to-right" evidence="7">
        <dbReference type="Rhea" id="RHEA:16302"/>
    </physiologicalReaction>
</comment>
<evidence type="ECO:0000256" key="8">
    <source>
        <dbReference type="PROSITE-ProRule" id="PRU00236"/>
    </source>
</evidence>
<evidence type="ECO:0000313" key="11">
    <source>
        <dbReference type="Proteomes" id="UP000289166"/>
    </source>
</evidence>
<comment type="caution">
    <text evidence="10">The sequence shown here is derived from an EMBL/GenBank/DDBJ whole genome shotgun (WGS) entry which is preliminary data.</text>
</comment>
<evidence type="ECO:0000313" key="10">
    <source>
        <dbReference type="EMBL" id="RXE57702.1"/>
    </source>
</evidence>
<dbReference type="Pfam" id="PF18185">
    <property type="entry name" value="STALD"/>
    <property type="match status" value="1"/>
</dbReference>
<dbReference type="CDD" id="cd01406">
    <property type="entry name" value="SIR2-like"/>
    <property type="match status" value="1"/>
</dbReference>
<reference evidence="11" key="1">
    <citation type="submission" date="2018-11" db="EMBL/GenBank/DDBJ databases">
        <title>Genome sequencing of a novel mesophilic and cellulolytic organism within the genus Hungateiclostridium.</title>
        <authorList>
            <person name="Rettenmaier R."/>
            <person name="Liebl W."/>
            <person name="Zverlov V."/>
        </authorList>
    </citation>
    <scope>NUCLEOTIDE SEQUENCE [LARGE SCALE GENOMIC DNA]</scope>
    <source>
        <strain evidence="11">N2K1</strain>
    </source>
</reference>
<dbReference type="EMBL" id="RLII01000041">
    <property type="protein sequence ID" value="RXE57702.1"/>
    <property type="molecule type" value="Genomic_DNA"/>
</dbReference>
<evidence type="ECO:0000259" key="9">
    <source>
        <dbReference type="PROSITE" id="PS50305"/>
    </source>
</evidence>
<evidence type="ECO:0000256" key="1">
    <source>
        <dbReference type="ARBA" id="ARBA00022801"/>
    </source>
</evidence>
<protein>
    <recommendedName>
        <fullName evidence="6">NAD(+) hydrolase ThsA</fullName>
        <ecNumber evidence="4">3.2.2.5</ecNumber>
    </recommendedName>
</protein>
<dbReference type="GO" id="GO:0051607">
    <property type="term" value="P:defense response to virus"/>
    <property type="evidence" value="ECO:0007669"/>
    <property type="project" value="UniProtKB-KW"/>
</dbReference>
<dbReference type="InterPro" id="IPR026590">
    <property type="entry name" value="Ssirtuin_cat_dom"/>
</dbReference>
<dbReference type="GO" id="GO:0003953">
    <property type="term" value="F:NAD+ nucleosidase activity"/>
    <property type="evidence" value="ECO:0007669"/>
    <property type="project" value="UniProtKB-EC"/>
</dbReference>
<dbReference type="RefSeq" id="WP_128706501.1">
    <property type="nucleotide sequence ID" value="NZ_RLII01000041.1"/>
</dbReference>
<dbReference type="OrthoDB" id="1688888at2"/>
<dbReference type="PROSITE" id="PS50305">
    <property type="entry name" value="SIRTUIN"/>
    <property type="match status" value="1"/>
</dbReference>
<organism evidence="10 11">
    <name type="scientific">Acetivibrio mesophilus</name>
    <dbReference type="NCBI Taxonomy" id="2487273"/>
    <lineage>
        <taxon>Bacteria</taxon>
        <taxon>Bacillati</taxon>
        <taxon>Bacillota</taxon>
        <taxon>Clostridia</taxon>
        <taxon>Eubacteriales</taxon>
        <taxon>Oscillospiraceae</taxon>
        <taxon>Acetivibrio</taxon>
    </lineage>
</organism>
<evidence type="ECO:0000256" key="7">
    <source>
        <dbReference type="ARBA" id="ARBA00047575"/>
    </source>
</evidence>
<name>A0A4Q0I474_9FIRM</name>
<dbReference type="Proteomes" id="UP000289166">
    <property type="component" value="Unassembled WGS sequence"/>
</dbReference>
<dbReference type="InterPro" id="IPR041486">
    <property type="entry name" value="ThsA_STALD"/>
</dbReference>
<feature type="domain" description="Deacetylase sirtuin-type" evidence="9">
    <location>
        <begin position="1"/>
        <end position="273"/>
    </location>
</feature>
<evidence type="ECO:0000256" key="6">
    <source>
        <dbReference type="ARBA" id="ARBA00035033"/>
    </source>
</evidence>
<dbReference type="InterPro" id="IPR029035">
    <property type="entry name" value="DHS-like_NAD/FAD-binding_dom"/>
</dbReference>
<keyword evidence="2" id="KW-0520">NAD</keyword>
<keyword evidence="11" id="KW-1185">Reference proteome</keyword>
<keyword evidence="3" id="KW-0051">Antiviral defense</keyword>
<evidence type="ECO:0000256" key="5">
    <source>
        <dbReference type="ARBA" id="ARBA00035014"/>
    </source>
</evidence>
<dbReference type="SUPFAM" id="SSF52467">
    <property type="entry name" value="DHS-like NAD/FAD-binding domain"/>
    <property type="match status" value="1"/>
</dbReference>
<comment type="similarity">
    <text evidence="5">Belongs to the soluble Thoeris ThsA family.</text>
</comment>
<gene>
    <name evidence="10" type="ORF">EFD62_16225</name>
</gene>
<comment type="caution">
    <text evidence="8">Lacks conserved residue(s) required for the propagation of feature annotation.</text>
</comment>
<keyword evidence="1" id="KW-0378">Hydrolase</keyword>
<sequence>MQNLKPFIDDFSKALRENNAAIFAGAGLSSGAGFVNWTELLRSVAEELHLKVEKEQHDLISLAQYYCNEHSGRGRLNQIIIDEFQRCASITENHRILARLPITTYWTTNYDTLIETALRENGKNPDVKIDPENLAITLSDRDAVIYKMHGDVSQVHKAVITRDDYEKYELTHSLFTTALQGDLVSKTFLFIGFSFNDPNLNYILSRIRIRLEGNQRPHYCFLKKIVETDFDNKEDYDYARIKQELQINDLKRFSIKTILVNEYQEITNILRKIEKSFRKNSIFISGSAEDYGAMSEDIAKELLHGLSYELVKSDYTIISGFGLGVGSYVINGALDCLQSEKKKRIENNLILRPFPQKASGEKSLPDLWDFYRRNIISESGIAIFLFSNKMVDGKIVNADGVRKEFEIAKSMGLNVIPVGATGFQARVLWEEVMNDFSRYYSDEQVFKPLFEILGNSLIPHEIISTILKIIDELRRRI</sequence>
<proteinExistence type="inferred from homology"/>
<evidence type="ECO:0000256" key="4">
    <source>
        <dbReference type="ARBA" id="ARBA00034327"/>
    </source>
</evidence>